<dbReference type="PATRIC" id="fig|932677.3.peg.3093"/>
<dbReference type="KEGG" id="paj:PAJ_2652"/>
<protein>
    <submittedName>
        <fullName evidence="1">Tail completion protein R</fullName>
    </submittedName>
</protein>
<dbReference type="Pfam" id="PF06891">
    <property type="entry name" value="P2_Phage_GpR"/>
    <property type="match status" value="1"/>
</dbReference>
<evidence type="ECO:0000313" key="2">
    <source>
        <dbReference type="Proteomes" id="UP000006690"/>
    </source>
</evidence>
<gene>
    <name evidence="1" type="primary">R</name>
    <name evidence="1" type="ordered locus">PAJ_2652</name>
</gene>
<dbReference type="Proteomes" id="UP000006690">
    <property type="component" value="Chromosome"/>
</dbReference>
<dbReference type="InterPro" id="IPR009678">
    <property type="entry name" value="Phage_tail_completion_R"/>
</dbReference>
<dbReference type="OrthoDB" id="8564199at2"/>
<dbReference type="HOGENOM" id="CLU_122706_0_0_6"/>
<organism evidence="1 2">
    <name type="scientific">Pantoea ananatis (strain AJ13355)</name>
    <dbReference type="NCBI Taxonomy" id="932677"/>
    <lineage>
        <taxon>Bacteria</taxon>
        <taxon>Pseudomonadati</taxon>
        <taxon>Pseudomonadota</taxon>
        <taxon>Gammaproteobacteria</taxon>
        <taxon>Enterobacterales</taxon>
        <taxon>Erwiniaceae</taxon>
        <taxon>Pantoea</taxon>
    </lineage>
</organism>
<dbReference type="GeneID" id="57266696"/>
<dbReference type="eggNOG" id="ENOG5032RTF">
    <property type="taxonomic scope" value="Bacteria"/>
</dbReference>
<dbReference type="EMBL" id="AP012032">
    <property type="protein sequence ID" value="BAK12732.1"/>
    <property type="molecule type" value="Genomic_DNA"/>
</dbReference>
<evidence type="ECO:0000313" key="1">
    <source>
        <dbReference type="EMBL" id="BAK12732.1"/>
    </source>
</evidence>
<proteinExistence type="predicted"/>
<accession>A0A0H3L4A9</accession>
<sequence>MMLKATQLRQVLINSVPLLQQNPDNLTIAIQSGNLVSTLASSLSFEYHFQLAVTITDYAEDIDLIMVPLLTWLRENQPDIMVSDEKRRTGFTFTLEATGDGRSKVNITLQLTERVWVEQQNGALHITHLPEPAMPENVERPWQLYIKGKLVSEWKT</sequence>
<reference evidence="2" key="1">
    <citation type="journal article" date="2012" name="Appl. Microbiol. Biotechnol.">
        <title>The complete genome sequence of Pantoea ananatis AJ13355, an organism with great biotechnological potential.</title>
        <authorList>
            <person name="Hara Y."/>
            <person name="Kadotani N."/>
            <person name="Izui H."/>
            <person name="Katashkina J.I."/>
            <person name="Kuvaeva T.M."/>
            <person name="Andreeva I.G."/>
            <person name="Golubeva L.I."/>
            <person name="Malko D.B."/>
            <person name="Makeev V.J."/>
            <person name="Mashko S.V."/>
            <person name="Kozlov Y.I."/>
        </authorList>
    </citation>
    <scope>NUCLEOTIDE SEQUENCE [LARGE SCALE GENOMIC DNA]</scope>
    <source>
        <strain evidence="2">AJ13355</strain>
    </source>
</reference>
<name>A0A0H3L4A9_PANAA</name>
<dbReference type="RefSeq" id="WP_014594656.1">
    <property type="nucleotide sequence ID" value="NC_017531.2"/>
</dbReference>
<dbReference type="AlphaFoldDB" id="A0A0H3L4A9"/>